<keyword evidence="5 7" id="KW-0808">Transferase</keyword>
<dbReference type="GO" id="GO:0009231">
    <property type="term" value="P:riboflavin biosynthetic process"/>
    <property type="evidence" value="ECO:0007669"/>
    <property type="project" value="UniProtKB-UniRule"/>
</dbReference>
<dbReference type="HAMAP" id="MF_00178">
    <property type="entry name" value="Lumazine_synth"/>
    <property type="match status" value="1"/>
</dbReference>
<evidence type="ECO:0000256" key="2">
    <source>
        <dbReference type="ARBA" id="ARBA00007424"/>
    </source>
</evidence>
<comment type="similarity">
    <text evidence="2 7">Belongs to the DMRL synthase family.</text>
</comment>
<evidence type="ECO:0000256" key="3">
    <source>
        <dbReference type="ARBA" id="ARBA00012664"/>
    </source>
</evidence>
<evidence type="ECO:0000256" key="4">
    <source>
        <dbReference type="ARBA" id="ARBA00022619"/>
    </source>
</evidence>
<organism evidence="8 9">
    <name type="scientific">Thermospira aquatica</name>
    <dbReference type="NCBI Taxonomy" id="2828656"/>
    <lineage>
        <taxon>Bacteria</taxon>
        <taxon>Pseudomonadati</taxon>
        <taxon>Spirochaetota</taxon>
        <taxon>Spirochaetia</taxon>
        <taxon>Brevinematales</taxon>
        <taxon>Thermospiraceae</taxon>
        <taxon>Thermospira</taxon>
    </lineage>
</organism>
<name>A0AAX3BDV8_9SPIR</name>
<dbReference type="EMBL" id="CP073355">
    <property type="protein sequence ID" value="URA10514.1"/>
    <property type="molecule type" value="Genomic_DNA"/>
</dbReference>
<proteinExistence type="inferred from homology"/>
<feature type="binding site" evidence="7">
    <location>
        <begin position="85"/>
        <end position="86"/>
    </location>
    <ligand>
        <name>(2S)-2-hydroxy-3-oxobutyl phosphate</name>
        <dbReference type="ChEBI" id="CHEBI:58830"/>
    </ligand>
</feature>
<feature type="binding site" evidence="7">
    <location>
        <begin position="56"/>
        <end position="58"/>
    </location>
    <ligand>
        <name>5-amino-6-(D-ribitylamino)uracil</name>
        <dbReference type="ChEBI" id="CHEBI:15934"/>
    </ligand>
</feature>
<protein>
    <recommendedName>
        <fullName evidence="3 7">6,7-dimethyl-8-ribityllumazine synthase</fullName>
        <shortName evidence="7">DMRL synthase</shortName>
        <shortName evidence="7">LS</shortName>
        <shortName evidence="7">Lumazine synthase</shortName>
        <ecNumber evidence="3 7">2.5.1.78</ecNumber>
    </recommendedName>
</protein>
<dbReference type="AlphaFoldDB" id="A0AAX3BDV8"/>
<feature type="active site" description="Proton donor" evidence="7">
    <location>
        <position position="88"/>
    </location>
</feature>
<accession>A0AAX3BDV8</accession>
<dbReference type="Pfam" id="PF00885">
    <property type="entry name" value="DMRL_synthase"/>
    <property type="match status" value="1"/>
</dbReference>
<evidence type="ECO:0000256" key="6">
    <source>
        <dbReference type="ARBA" id="ARBA00048785"/>
    </source>
</evidence>
<comment type="catalytic activity">
    <reaction evidence="6 7">
        <text>(2S)-2-hydroxy-3-oxobutyl phosphate + 5-amino-6-(D-ribitylamino)uracil = 6,7-dimethyl-8-(1-D-ribityl)lumazine + phosphate + 2 H2O + H(+)</text>
        <dbReference type="Rhea" id="RHEA:26152"/>
        <dbReference type="ChEBI" id="CHEBI:15377"/>
        <dbReference type="ChEBI" id="CHEBI:15378"/>
        <dbReference type="ChEBI" id="CHEBI:15934"/>
        <dbReference type="ChEBI" id="CHEBI:43474"/>
        <dbReference type="ChEBI" id="CHEBI:58201"/>
        <dbReference type="ChEBI" id="CHEBI:58830"/>
        <dbReference type="EC" id="2.5.1.78"/>
    </reaction>
</comment>
<dbReference type="Proteomes" id="UP001056539">
    <property type="component" value="Chromosome"/>
</dbReference>
<dbReference type="SUPFAM" id="SSF52121">
    <property type="entry name" value="Lumazine synthase"/>
    <property type="match status" value="1"/>
</dbReference>
<feature type="binding site" evidence="7">
    <location>
        <position position="127"/>
    </location>
    <ligand>
        <name>(2S)-2-hydroxy-3-oxobutyl phosphate</name>
        <dbReference type="ChEBI" id="CHEBI:58830"/>
    </ligand>
</feature>
<comment type="pathway">
    <text evidence="1 7">Cofactor biosynthesis; riboflavin biosynthesis; riboflavin from 2-hydroxy-3-oxobutyl phosphate and 5-amino-6-(D-ribitylamino)uracil: step 1/2.</text>
</comment>
<dbReference type="GO" id="GO:0000906">
    <property type="term" value="F:6,7-dimethyl-8-ribityllumazine synthase activity"/>
    <property type="evidence" value="ECO:0007669"/>
    <property type="project" value="UniProtKB-UniRule"/>
</dbReference>
<gene>
    <name evidence="7" type="primary">ribH</name>
    <name evidence="8" type="ORF">KDW03_01550</name>
</gene>
<evidence type="ECO:0000256" key="7">
    <source>
        <dbReference type="HAMAP-Rule" id="MF_00178"/>
    </source>
</evidence>
<dbReference type="GO" id="GO:0009349">
    <property type="term" value="C:riboflavin synthase complex"/>
    <property type="evidence" value="ECO:0007669"/>
    <property type="project" value="UniProtKB-UniRule"/>
</dbReference>
<dbReference type="RefSeq" id="WP_271435642.1">
    <property type="nucleotide sequence ID" value="NZ_CP073355.1"/>
</dbReference>
<dbReference type="NCBIfam" id="TIGR00114">
    <property type="entry name" value="lumazine-synth"/>
    <property type="match status" value="1"/>
</dbReference>
<reference evidence="8" key="1">
    <citation type="submission" date="2021-04" db="EMBL/GenBank/DDBJ databases">
        <authorList>
            <person name="Postec A."/>
        </authorList>
    </citation>
    <scope>NUCLEOTIDE SEQUENCE</scope>
    <source>
        <strain evidence="8">F1F22</strain>
    </source>
</reference>
<comment type="function">
    <text evidence="7">Catalyzes the formation of 6,7-dimethyl-8-ribityllumazine by condensation of 5-amino-6-(D-ribitylamino)uracil with 3,4-dihydroxy-2-butanone 4-phosphate. This is the penultimate step in the biosynthesis of riboflavin.</text>
</comment>
<feature type="binding site" evidence="7">
    <location>
        <position position="113"/>
    </location>
    <ligand>
        <name>5-amino-6-(D-ribitylamino)uracil</name>
        <dbReference type="ChEBI" id="CHEBI:15934"/>
    </ligand>
</feature>
<dbReference type="InterPro" id="IPR002180">
    <property type="entry name" value="LS/RS"/>
</dbReference>
<sequence>MPIYEGKLTAKGMRLALVVGKFNSFIGDKLVSGALNAFEQLEGDPNAVDIYKVPGSYEIPGVVRRLLEAKKHDAIIALGVIIRGQTPHFEYVSGNTSKALMEMASEGKIPVIFGIITADDVEQAIDRAGVKNGNKGYEAVLTAVEMANLYKQMNHGK</sequence>
<evidence type="ECO:0000313" key="9">
    <source>
        <dbReference type="Proteomes" id="UP001056539"/>
    </source>
</evidence>
<evidence type="ECO:0000256" key="1">
    <source>
        <dbReference type="ARBA" id="ARBA00004917"/>
    </source>
</evidence>
<dbReference type="InterPro" id="IPR034964">
    <property type="entry name" value="LS"/>
</dbReference>
<evidence type="ECO:0000256" key="5">
    <source>
        <dbReference type="ARBA" id="ARBA00022679"/>
    </source>
</evidence>
<dbReference type="InterPro" id="IPR036467">
    <property type="entry name" value="LS/RS_sf"/>
</dbReference>
<dbReference type="Gene3D" id="3.40.50.960">
    <property type="entry name" value="Lumazine/riboflavin synthase"/>
    <property type="match status" value="1"/>
</dbReference>
<dbReference type="GO" id="GO:0005829">
    <property type="term" value="C:cytosol"/>
    <property type="evidence" value="ECO:0007669"/>
    <property type="project" value="TreeGrafter"/>
</dbReference>
<keyword evidence="4 7" id="KW-0686">Riboflavin biosynthesis</keyword>
<keyword evidence="9" id="KW-1185">Reference proteome</keyword>
<dbReference type="EC" id="2.5.1.78" evidence="3 7"/>
<dbReference type="PANTHER" id="PTHR21058:SF0">
    <property type="entry name" value="6,7-DIMETHYL-8-RIBITYLLUMAZINE SYNTHASE"/>
    <property type="match status" value="1"/>
</dbReference>
<reference evidence="8" key="2">
    <citation type="submission" date="2022-06" db="EMBL/GenBank/DDBJ databases">
        <title>Thermospira aquatica gen. nov., sp. nov.</title>
        <authorList>
            <person name="Ben Ali Gam Z."/>
            <person name="Labat M."/>
        </authorList>
    </citation>
    <scope>NUCLEOTIDE SEQUENCE</scope>
    <source>
        <strain evidence="8">F1F22</strain>
    </source>
</reference>
<feature type="binding site" evidence="7">
    <location>
        <begin position="80"/>
        <end position="82"/>
    </location>
    <ligand>
        <name>5-amino-6-(D-ribitylamino)uracil</name>
        <dbReference type="ChEBI" id="CHEBI:15934"/>
    </ligand>
</feature>
<evidence type="ECO:0000313" key="8">
    <source>
        <dbReference type="EMBL" id="URA10514.1"/>
    </source>
</evidence>
<dbReference type="KEGG" id="taqu:KDW03_01550"/>
<dbReference type="CDD" id="cd09209">
    <property type="entry name" value="Lumazine_synthase-I"/>
    <property type="match status" value="1"/>
</dbReference>
<dbReference type="PANTHER" id="PTHR21058">
    <property type="entry name" value="6,7-DIMETHYL-8-RIBITYLLUMAZINE SYNTHASE DMRL SYNTHASE LUMAZINE SYNTHASE"/>
    <property type="match status" value="1"/>
</dbReference>
<feature type="binding site" evidence="7">
    <location>
        <position position="22"/>
    </location>
    <ligand>
        <name>5-amino-6-(D-ribitylamino)uracil</name>
        <dbReference type="ChEBI" id="CHEBI:15934"/>
    </ligand>
</feature>